<dbReference type="PANTHER" id="PTHR42760:SF133">
    <property type="entry name" value="3-OXOACYL-[ACYL-CARRIER-PROTEIN] REDUCTASE"/>
    <property type="match status" value="1"/>
</dbReference>
<evidence type="ECO:0000313" key="5">
    <source>
        <dbReference type="Proteomes" id="UP000321685"/>
    </source>
</evidence>
<dbReference type="AlphaFoldDB" id="A0A511DJ39"/>
<dbReference type="InterPro" id="IPR057326">
    <property type="entry name" value="KR_dom"/>
</dbReference>
<dbReference type="InterPro" id="IPR036291">
    <property type="entry name" value="NAD(P)-bd_dom_sf"/>
</dbReference>
<keyword evidence="2" id="KW-0560">Oxidoreductase</keyword>
<keyword evidence="5" id="KW-1185">Reference proteome</keyword>
<dbReference type="EMBL" id="BJVJ01000024">
    <property type="protein sequence ID" value="GEL23784.1"/>
    <property type="molecule type" value="Genomic_DNA"/>
</dbReference>
<dbReference type="Gene3D" id="3.40.50.720">
    <property type="entry name" value="NAD(P)-binding Rossmann-like Domain"/>
    <property type="match status" value="1"/>
</dbReference>
<dbReference type="PRINTS" id="PR00080">
    <property type="entry name" value="SDRFAMILY"/>
</dbReference>
<dbReference type="PANTHER" id="PTHR42760">
    <property type="entry name" value="SHORT-CHAIN DEHYDROGENASES/REDUCTASES FAMILY MEMBER"/>
    <property type="match status" value="1"/>
</dbReference>
<dbReference type="FunFam" id="3.40.50.720:FF:000084">
    <property type="entry name" value="Short-chain dehydrogenase reductase"/>
    <property type="match status" value="1"/>
</dbReference>
<reference evidence="4 5" key="1">
    <citation type="submission" date="2019-07" db="EMBL/GenBank/DDBJ databases">
        <title>Whole genome shotgun sequence of Pseudonocardia sulfidoxydans NBRC 16205.</title>
        <authorList>
            <person name="Hosoyama A."/>
            <person name="Uohara A."/>
            <person name="Ohji S."/>
            <person name="Ichikawa N."/>
        </authorList>
    </citation>
    <scope>NUCLEOTIDE SEQUENCE [LARGE SCALE GENOMIC DNA]</scope>
    <source>
        <strain evidence="4 5">NBRC 16205</strain>
    </source>
</reference>
<evidence type="ECO:0000256" key="1">
    <source>
        <dbReference type="ARBA" id="ARBA00006484"/>
    </source>
</evidence>
<evidence type="ECO:0000256" key="2">
    <source>
        <dbReference type="ARBA" id="ARBA00023002"/>
    </source>
</evidence>
<gene>
    <name evidence="4" type="ORF">PSU4_27380</name>
</gene>
<dbReference type="OrthoDB" id="286404at2"/>
<dbReference type="Pfam" id="PF13561">
    <property type="entry name" value="adh_short_C2"/>
    <property type="match status" value="1"/>
</dbReference>
<dbReference type="GO" id="GO:0016616">
    <property type="term" value="F:oxidoreductase activity, acting on the CH-OH group of donors, NAD or NADP as acceptor"/>
    <property type="evidence" value="ECO:0007669"/>
    <property type="project" value="TreeGrafter"/>
</dbReference>
<dbReference type="GO" id="GO:0006633">
    <property type="term" value="P:fatty acid biosynthetic process"/>
    <property type="evidence" value="ECO:0007669"/>
    <property type="project" value="TreeGrafter"/>
</dbReference>
<evidence type="ECO:0000259" key="3">
    <source>
        <dbReference type="SMART" id="SM00822"/>
    </source>
</evidence>
<comment type="caution">
    <text evidence="4">The sequence shown here is derived from an EMBL/GenBank/DDBJ whole genome shotgun (WGS) entry which is preliminary data.</text>
</comment>
<dbReference type="GO" id="GO:0048038">
    <property type="term" value="F:quinone binding"/>
    <property type="evidence" value="ECO:0007669"/>
    <property type="project" value="TreeGrafter"/>
</dbReference>
<dbReference type="SMART" id="SM00822">
    <property type="entry name" value="PKS_KR"/>
    <property type="match status" value="1"/>
</dbReference>
<dbReference type="PRINTS" id="PR00081">
    <property type="entry name" value="GDHRDH"/>
</dbReference>
<sequence>MSVALVTGAAGGLGAAVAARLAQDRPVLLTDVDEAGVAEVAAKLAAGGATVAHTACDVRDRASVQSAFEAAGGLGLGEVDAVANVAGVGMFVPFTEVTEEQWDRTFAVNTRGTFLTCQELVRRRAGRPGAVVNIASIGARLGMEMLADYGPSKAAVIELTHVVARVGAPTGLRANTVMPGLIWTDMWRKTSEWLIANDPAHVDSTPEQLFAGFVGAMVPMGRPQTPEDIAETVAFLLSDRAANITGQTVSVDGGVVMT</sequence>
<dbReference type="SUPFAM" id="SSF51735">
    <property type="entry name" value="NAD(P)-binding Rossmann-fold domains"/>
    <property type="match status" value="1"/>
</dbReference>
<feature type="domain" description="Ketoreductase" evidence="3">
    <location>
        <begin position="2"/>
        <end position="190"/>
    </location>
</feature>
<comment type="similarity">
    <text evidence="1">Belongs to the short-chain dehydrogenases/reductases (SDR) family.</text>
</comment>
<accession>A0A511DJ39</accession>
<dbReference type="CDD" id="cd05233">
    <property type="entry name" value="SDR_c"/>
    <property type="match status" value="1"/>
</dbReference>
<dbReference type="InterPro" id="IPR002347">
    <property type="entry name" value="SDR_fam"/>
</dbReference>
<proteinExistence type="inferred from homology"/>
<organism evidence="4 5">
    <name type="scientific">Pseudonocardia sulfidoxydans NBRC 16205</name>
    <dbReference type="NCBI Taxonomy" id="1223511"/>
    <lineage>
        <taxon>Bacteria</taxon>
        <taxon>Bacillati</taxon>
        <taxon>Actinomycetota</taxon>
        <taxon>Actinomycetes</taxon>
        <taxon>Pseudonocardiales</taxon>
        <taxon>Pseudonocardiaceae</taxon>
        <taxon>Pseudonocardia</taxon>
    </lineage>
</organism>
<evidence type="ECO:0000313" key="4">
    <source>
        <dbReference type="EMBL" id="GEL23784.1"/>
    </source>
</evidence>
<dbReference type="RefSeq" id="WP_147107531.1">
    <property type="nucleotide sequence ID" value="NZ_BJVJ01000024.1"/>
</dbReference>
<dbReference type="Proteomes" id="UP000321685">
    <property type="component" value="Unassembled WGS sequence"/>
</dbReference>
<protein>
    <submittedName>
        <fullName evidence="4">SDR family oxidoreductase</fullName>
    </submittedName>
</protein>
<name>A0A511DJ39_9PSEU</name>